<comment type="caution">
    <text evidence="2">The sequence shown here is derived from an EMBL/GenBank/DDBJ whole genome shotgun (WGS) entry which is preliminary data.</text>
</comment>
<dbReference type="PANTHER" id="PTHR11842">
    <property type="entry name" value="MITOTIC SPINDLE ASSEMBLY CHECKPOINT PROTEIN MAD2"/>
    <property type="match status" value="1"/>
</dbReference>
<organism evidence="2 3">
    <name type="scientific">Popillia japonica</name>
    <name type="common">Japanese beetle</name>
    <dbReference type="NCBI Taxonomy" id="7064"/>
    <lineage>
        <taxon>Eukaryota</taxon>
        <taxon>Metazoa</taxon>
        <taxon>Ecdysozoa</taxon>
        <taxon>Arthropoda</taxon>
        <taxon>Hexapoda</taxon>
        <taxon>Insecta</taxon>
        <taxon>Pterygota</taxon>
        <taxon>Neoptera</taxon>
        <taxon>Endopterygota</taxon>
        <taxon>Coleoptera</taxon>
        <taxon>Polyphaga</taxon>
        <taxon>Scarabaeiformia</taxon>
        <taxon>Scarabaeidae</taxon>
        <taxon>Rutelinae</taxon>
        <taxon>Popillia</taxon>
    </lineage>
</organism>
<gene>
    <name evidence="2" type="ORF">QE152_g34999</name>
</gene>
<accession>A0AAW1IRY7</accession>
<sequence>MSGQNDISKTADIACEFFEVIIHNILYVRKLYPHQIFKKTKKYGTVVYQLIHPEVRDYITKCLKAIHFYLKSNCLKTICICILTKDHIIERYLFNLLHIQNNVEDLYISLEQSFHDFCLKLHINSNKLDELPDEATFIINLCVSEYNSVEFNENNDFAWIQVNLKELPKAEVVPMYSIDTSTLKIQSYIEKIQN</sequence>
<evidence type="ECO:0000259" key="1">
    <source>
        <dbReference type="PROSITE" id="PS50815"/>
    </source>
</evidence>
<dbReference type="Pfam" id="PF02301">
    <property type="entry name" value="HORMA"/>
    <property type="match status" value="1"/>
</dbReference>
<dbReference type="PROSITE" id="PS50815">
    <property type="entry name" value="HORMA"/>
    <property type="match status" value="1"/>
</dbReference>
<dbReference type="AlphaFoldDB" id="A0AAW1IRY7"/>
<dbReference type="InterPro" id="IPR045091">
    <property type="entry name" value="Mad2-like"/>
</dbReference>
<evidence type="ECO:0000313" key="2">
    <source>
        <dbReference type="EMBL" id="KAK9692678.1"/>
    </source>
</evidence>
<feature type="domain" description="HORMA" evidence="1">
    <location>
        <begin position="8"/>
        <end position="189"/>
    </location>
</feature>
<dbReference type="GO" id="GO:0016035">
    <property type="term" value="C:zeta DNA polymerase complex"/>
    <property type="evidence" value="ECO:0007669"/>
    <property type="project" value="TreeGrafter"/>
</dbReference>
<proteinExistence type="predicted"/>
<name>A0AAW1IRY7_POPJA</name>
<evidence type="ECO:0000313" key="3">
    <source>
        <dbReference type="Proteomes" id="UP001458880"/>
    </source>
</evidence>
<dbReference type="InterPro" id="IPR036570">
    <property type="entry name" value="HORMA_dom_sf"/>
</dbReference>
<dbReference type="InterPro" id="IPR003511">
    <property type="entry name" value="HORMA_dom"/>
</dbReference>
<keyword evidence="3" id="KW-1185">Reference proteome</keyword>
<dbReference type="PANTHER" id="PTHR11842:SF10">
    <property type="entry name" value="MITOTIC SPINDLE ASSEMBLY CHECKPOINT PROTEIN MAD2B"/>
    <property type="match status" value="1"/>
</dbReference>
<dbReference type="SUPFAM" id="SSF56019">
    <property type="entry name" value="The spindle assembly checkpoint protein mad2"/>
    <property type="match status" value="1"/>
</dbReference>
<dbReference type="Proteomes" id="UP001458880">
    <property type="component" value="Unassembled WGS sequence"/>
</dbReference>
<dbReference type="EMBL" id="JASPKY010000572">
    <property type="protein sequence ID" value="KAK9692678.1"/>
    <property type="molecule type" value="Genomic_DNA"/>
</dbReference>
<dbReference type="Gene3D" id="3.30.900.10">
    <property type="entry name" value="HORMA domain"/>
    <property type="match status" value="1"/>
</dbReference>
<protein>
    <submittedName>
        <fullName evidence="2">HORMA domain</fullName>
    </submittedName>
</protein>
<reference evidence="2 3" key="1">
    <citation type="journal article" date="2024" name="BMC Genomics">
        <title>De novo assembly and annotation of Popillia japonica's genome with initial clues to its potential as an invasive pest.</title>
        <authorList>
            <person name="Cucini C."/>
            <person name="Boschi S."/>
            <person name="Funari R."/>
            <person name="Cardaioli E."/>
            <person name="Iannotti N."/>
            <person name="Marturano G."/>
            <person name="Paoli F."/>
            <person name="Bruttini M."/>
            <person name="Carapelli A."/>
            <person name="Frati F."/>
            <person name="Nardi F."/>
        </authorList>
    </citation>
    <scope>NUCLEOTIDE SEQUENCE [LARGE SCALE GENOMIC DNA]</scope>
    <source>
        <strain evidence="2">DMR45628</strain>
    </source>
</reference>